<dbReference type="PROSITE" id="PS01124">
    <property type="entry name" value="HTH_ARAC_FAMILY_2"/>
    <property type="match status" value="1"/>
</dbReference>
<dbReference type="InterPro" id="IPR020449">
    <property type="entry name" value="Tscrpt_reg_AraC-type_HTH"/>
</dbReference>
<dbReference type="InterPro" id="IPR003313">
    <property type="entry name" value="AraC-bd"/>
</dbReference>
<proteinExistence type="predicted"/>
<dbReference type="PRINTS" id="PR00032">
    <property type="entry name" value="HTHARAC"/>
</dbReference>
<evidence type="ECO:0000313" key="6">
    <source>
        <dbReference type="EMBL" id="HIV26436.1"/>
    </source>
</evidence>
<dbReference type="PANTHER" id="PTHR46796">
    <property type="entry name" value="HTH-TYPE TRANSCRIPTIONAL ACTIVATOR RHAS-RELATED"/>
    <property type="match status" value="1"/>
</dbReference>
<evidence type="ECO:0000256" key="1">
    <source>
        <dbReference type="ARBA" id="ARBA00022490"/>
    </source>
</evidence>
<evidence type="ECO:0000256" key="4">
    <source>
        <dbReference type="ARBA" id="ARBA00023163"/>
    </source>
</evidence>
<dbReference type="Proteomes" id="UP000886884">
    <property type="component" value="Unassembled WGS sequence"/>
</dbReference>
<dbReference type="InterPro" id="IPR009057">
    <property type="entry name" value="Homeodomain-like_sf"/>
</dbReference>
<feature type="domain" description="HTH araC/xylS-type" evidence="5">
    <location>
        <begin position="187"/>
        <end position="284"/>
    </location>
</feature>
<evidence type="ECO:0000256" key="2">
    <source>
        <dbReference type="ARBA" id="ARBA00023015"/>
    </source>
</evidence>
<dbReference type="InterPro" id="IPR037923">
    <property type="entry name" value="HTH-like"/>
</dbReference>
<evidence type="ECO:0000259" key="5">
    <source>
        <dbReference type="PROSITE" id="PS01124"/>
    </source>
</evidence>
<dbReference type="GO" id="GO:0043565">
    <property type="term" value="F:sequence-specific DNA binding"/>
    <property type="evidence" value="ECO:0007669"/>
    <property type="project" value="InterPro"/>
</dbReference>
<dbReference type="GO" id="GO:0003700">
    <property type="term" value="F:DNA-binding transcription factor activity"/>
    <property type="evidence" value="ECO:0007669"/>
    <property type="project" value="InterPro"/>
</dbReference>
<dbReference type="AlphaFoldDB" id="A0A9D1P5Q5"/>
<dbReference type="InterPro" id="IPR018060">
    <property type="entry name" value="HTH_AraC"/>
</dbReference>
<name>A0A9D1P5Q5_9FIRM</name>
<dbReference type="SMART" id="SM00342">
    <property type="entry name" value="HTH_ARAC"/>
    <property type="match status" value="1"/>
</dbReference>
<reference evidence="6" key="1">
    <citation type="submission" date="2020-10" db="EMBL/GenBank/DDBJ databases">
        <authorList>
            <person name="Gilroy R."/>
        </authorList>
    </citation>
    <scope>NUCLEOTIDE SEQUENCE</scope>
    <source>
        <strain evidence="6">CHK183-6373</strain>
    </source>
</reference>
<organism evidence="6 7">
    <name type="scientific">Candidatus Ornithocaccomicrobium faecavium</name>
    <dbReference type="NCBI Taxonomy" id="2840890"/>
    <lineage>
        <taxon>Bacteria</taxon>
        <taxon>Bacillati</taxon>
        <taxon>Bacillota</taxon>
        <taxon>Clostridia</taxon>
        <taxon>Candidatus Ornithocaccomicrobium</taxon>
    </lineage>
</organism>
<dbReference type="Gene3D" id="2.60.120.10">
    <property type="entry name" value="Jelly Rolls"/>
    <property type="match status" value="1"/>
</dbReference>
<dbReference type="Pfam" id="PF02311">
    <property type="entry name" value="AraC_binding"/>
    <property type="match status" value="1"/>
</dbReference>
<dbReference type="Gene3D" id="1.10.10.60">
    <property type="entry name" value="Homeodomain-like"/>
    <property type="match status" value="1"/>
</dbReference>
<evidence type="ECO:0000256" key="3">
    <source>
        <dbReference type="ARBA" id="ARBA00023125"/>
    </source>
</evidence>
<gene>
    <name evidence="6" type="ORF">IAA64_00580</name>
</gene>
<dbReference type="PANTHER" id="PTHR46796:SF13">
    <property type="entry name" value="HTH-TYPE TRANSCRIPTIONAL ACTIVATOR RHAS"/>
    <property type="match status" value="1"/>
</dbReference>
<dbReference type="InterPro" id="IPR014710">
    <property type="entry name" value="RmlC-like_jellyroll"/>
</dbReference>
<dbReference type="EMBL" id="DVOT01000011">
    <property type="protein sequence ID" value="HIV26436.1"/>
    <property type="molecule type" value="Genomic_DNA"/>
</dbReference>
<dbReference type="SUPFAM" id="SSF51215">
    <property type="entry name" value="Regulatory protein AraC"/>
    <property type="match status" value="1"/>
</dbReference>
<reference evidence="6" key="2">
    <citation type="journal article" date="2021" name="PeerJ">
        <title>Extensive microbial diversity within the chicken gut microbiome revealed by metagenomics and culture.</title>
        <authorList>
            <person name="Gilroy R."/>
            <person name="Ravi A."/>
            <person name="Getino M."/>
            <person name="Pursley I."/>
            <person name="Horton D.L."/>
            <person name="Alikhan N.F."/>
            <person name="Baker D."/>
            <person name="Gharbi K."/>
            <person name="Hall N."/>
            <person name="Watson M."/>
            <person name="Adriaenssens E.M."/>
            <person name="Foster-Nyarko E."/>
            <person name="Jarju S."/>
            <person name="Secka A."/>
            <person name="Antonio M."/>
            <person name="Oren A."/>
            <person name="Chaudhuri R.R."/>
            <person name="La Ragione R."/>
            <person name="Hildebrand F."/>
            <person name="Pallen M.J."/>
        </authorList>
    </citation>
    <scope>NUCLEOTIDE SEQUENCE</scope>
    <source>
        <strain evidence="6">CHK183-6373</strain>
    </source>
</reference>
<keyword evidence="4" id="KW-0804">Transcription</keyword>
<keyword evidence="3" id="KW-0238">DNA-binding</keyword>
<protein>
    <submittedName>
        <fullName evidence="6">Helix-turn-helix domain-containing protein</fullName>
    </submittedName>
</protein>
<dbReference type="InterPro" id="IPR050204">
    <property type="entry name" value="AraC_XylS_family_regulators"/>
</dbReference>
<accession>A0A9D1P5Q5</accession>
<evidence type="ECO:0000313" key="7">
    <source>
        <dbReference type="Proteomes" id="UP000886884"/>
    </source>
</evidence>
<dbReference type="SUPFAM" id="SSF46689">
    <property type="entry name" value="Homeodomain-like"/>
    <property type="match status" value="2"/>
</dbReference>
<comment type="caution">
    <text evidence="6">The sequence shown here is derived from an EMBL/GenBank/DDBJ whole genome shotgun (WGS) entry which is preliminary data.</text>
</comment>
<dbReference type="Pfam" id="PF12833">
    <property type="entry name" value="HTH_18"/>
    <property type="match status" value="1"/>
</dbReference>
<keyword evidence="2" id="KW-0805">Transcription regulation</keyword>
<keyword evidence="1" id="KW-0963">Cytoplasm</keyword>
<sequence>MGNYRMRWAAVSDDRVFPTKITEVLQSASGAHSHEFFEIVYVVEGFMLHALGGESALLLAGDIIAVRPGDEHFYHGRRTATIINFLFLPEALGSALSEVCALPGMADFFAEGPSSGWKLHAHLELEDRERVLALFHEMQEERAAQKTGWVVRSRALLVEFMVLLSRVFSARFPASRMGDSAYTGYVSRAMELIEADYAIDLSIADIARQVGVSADHLTRQFNRTLGITPSEYLRRFRFARAIELLRQQTAVGDVSRMVGFSHISHFSREFKVMFGMNPSEYARRYAKPPAEKG</sequence>